<gene>
    <name evidence="1" type="ORF">UHOR_06474</name>
</gene>
<sequence>MLQEQGAARQNVSRFDAPNRRTVIVQSAWRAALLPVPTELAFCLLDKINGADFVWHLCSCFSHDFASELNSAGFDGSLGNLMRPSPLVEDTSEFPEFIREADEAKLVKAHAAYP</sequence>
<comment type="caution">
    <text evidence="1">The sequence shown here is derived from an EMBL/GenBank/DDBJ whole genome shotgun (WGS) entry which is preliminary data.</text>
</comment>
<dbReference type="EMBL" id="CAGI01000136">
    <property type="protein sequence ID" value="CCF48600.1"/>
    <property type="molecule type" value="Genomic_DNA"/>
</dbReference>
<evidence type="ECO:0000313" key="1">
    <source>
        <dbReference type="EMBL" id="CCF48600.1"/>
    </source>
</evidence>
<proteinExistence type="predicted"/>
<name>I2FNV7_USTHO</name>
<organism evidence="1 2">
    <name type="scientific">Ustilago hordei</name>
    <name type="common">Barley covered smut fungus</name>
    <dbReference type="NCBI Taxonomy" id="120017"/>
    <lineage>
        <taxon>Eukaryota</taxon>
        <taxon>Fungi</taxon>
        <taxon>Dikarya</taxon>
        <taxon>Basidiomycota</taxon>
        <taxon>Ustilaginomycotina</taxon>
        <taxon>Ustilaginomycetes</taxon>
        <taxon>Ustilaginales</taxon>
        <taxon>Ustilaginaceae</taxon>
        <taxon>Ustilago</taxon>
    </lineage>
</organism>
<dbReference type="AlphaFoldDB" id="I2FNV7"/>
<dbReference type="HOGENOM" id="CLU_2122899_0_0_1"/>
<reference evidence="1 2" key="1">
    <citation type="journal article" date="2012" name="Plant Cell">
        <title>Genome comparison of barley and maize smut fungi reveals targeted loss of RNA silencing components and species-specific presence of transposable elements.</title>
        <authorList>
            <person name="Laurie J.D."/>
            <person name="Ali S."/>
            <person name="Linning R."/>
            <person name="Mannhaupt G."/>
            <person name="Wong P."/>
            <person name="Gueldener U."/>
            <person name="Muensterkoetter M."/>
            <person name="Moore R."/>
            <person name="Kahmann R."/>
            <person name="Bakkeren G."/>
            <person name="Schirawski J."/>
        </authorList>
    </citation>
    <scope>NUCLEOTIDE SEQUENCE [LARGE SCALE GENOMIC DNA]</scope>
    <source>
        <strain evidence="2">Uh4875-4</strain>
    </source>
</reference>
<dbReference type="Proteomes" id="UP000006174">
    <property type="component" value="Unassembled WGS sequence"/>
</dbReference>
<keyword evidence="2" id="KW-1185">Reference proteome</keyword>
<protein>
    <submittedName>
        <fullName evidence="1">Uncharacterized protein</fullName>
    </submittedName>
</protein>
<accession>I2FNV7</accession>
<evidence type="ECO:0000313" key="2">
    <source>
        <dbReference type="Proteomes" id="UP000006174"/>
    </source>
</evidence>